<sequence length="105" mass="11689">MEHSSIITQAQVEDALVLTKQGLVSKNLSLLGRNLRKTLILDNLSASYIFHPENAVSVQSWFDDMADTELLNLIPVFEEQSRGRLHQPRVGAGLLAFPASKQWSS</sequence>
<dbReference type="GO" id="GO:0005744">
    <property type="term" value="C:TIM23 mitochondrial import inner membrane translocase complex"/>
    <property type="evidence" value="ECO:0007669"/>
    <property type="project" value="UniProtKB-UniRule"/>
</dbReference>
<accession>A0A8D2G9E2</accession>
<organism evidence="3 4">
    <name type="scientific">Theropithecus gelada</name>
    <name type="common">Gelada baboon</name>
    <dbReference type="NCBI Taxonomy" id="9565"/>
    <lineage>
        <taxon>Eukaryota</taxon>
        <taxon>Metazoa</taxon>
        <taxon>Chordata</taxon>
        <taxon>Craniata</taxon>
        <taxon>Vertebrata</taxon>
        <taxon>Euteleostomi</taxon>
        <taxon>Mammalia</taxon>
        <taxon>Eutheria</taxon>
        <taxon>Euarchontoglires</taxon>
        <taxon>Primates</taxon>
        <taxon>Haplorrhini</taxon>
        <taxon>Catarrhini</taxon>
        <taxon>Cercopithecidae</taxon>
        <taxon>Cercopithecinae</taxon>
        <taxon>Theropithecus</taxon>
    </lineage>
</organism>
<comment type="subcellular location">
    <subcellularLocation>
        <location evidence="1">Mitochondrion inner membrane</location>
        <topology evidence="1">Single-pass membrane protein</topology>
    </subcellularLocation>
</comment>
<keyword evidence="1" id="KW-0653">Protein transport</keyword>
<keyword evidence="1" id="KW-0809">Transit peptide</keyword>
<proteinExistence type="inferred from homology"/>
<dbReference type="Proteomes" id="UP000694411">
    <property type="component" value="Chromosome 7a"/>
</dbReference>
<dbReference type="Pfam" id="PF03031">
    <property type="entry name" value="NIF"/>
    <property type="match status" value="1"/>
</dbReference>
<dbReference type="Ensembl" id="ENSTGET00000039888.1">
    <property type="protein sequence ID" value="ENSTGEP00000033586.1"/>
    <property type="gene ID" value="ENSTGEG00000026820.1"/>
</dbReference>
<evidence type="ECO:0000259" key="2">
    <source>
        <dbReference type="PROSITE" id="PS50969"/>
    </source>
</evidence>
<reference evidence="3" key="1">
    <citation type="submission" date="2018-05" db="EMBL/GenBank/DDBJ databases">
        <title>Whole genome of Theropithecus gelada.</title>
        <authorList>
            <person name="Chiou K.L."/>
            <person name="Snyder-Mackler N."/>
        </authorList>
    </citation>
    <scope>NUCLEOTIDE SEQUENCE [LARGE SCALE GENOMIC DNA]</scope>
</reference>
<keyword evidence="4" id="KW-1185">Reference proteome</keyword>
<dbReference type="PROSITE" id="PS50969">
    <property type="entry name" value="FCP1"/>
    <property type="match status" value="1"/>
</dbReference>
<dbReference type="InterPro" id="IPR050365">
    <property type="entry name" value="TIM50"/>
</dbReference>
<evidence type="ECO:0000256" key="1">
    <source>
        <dbReference type="RuleBase" id="RU365079"/>
    </source>
</evidence>
<name>A0A8D2G9E2_THEGE</name>
<dbReference type="InterPro" id="IPR023214">
    <property type="entry name" value="HAD_sf"/>
</dbReference>
<dbReference type="SUPFAM" id="SSF56784">
    <property type="entry name" value="HAD-like"/>
    <property type="match status" value="1"/>
</dbReference>
<comment type="function">
    <text evidence="1">Essential component of the TIM23 complex, a complex that mediates the translocation of transit peptide-containing proteins across the mitochondrial inner membrane.</text>
</comment>
<protein>
    <recommendedName>
        <fullName evidence="1">Mitochondrial import inner membrane translocase subunit TIM50</fullName>
    </recommendedName>
</protein>
<dbReference type="InterPro" id="IPR004274">
    <property type="entry name" value="FCP1_dom"/>
</dbReference>
<keyword evidence="1" id="KW-0496">Mitochondrion</keyword>
<keyword evidence="1" id="KW-0813">Transport</keyword>
<comment type="similarity">
    <text evidence="1">Belongs to the TIM50 family.</text>
</comment>
<dbReference type="GO" id="GO:0004722">
    <property type="term" value="F:protein serine/threonine phosphatase activity"/>
    <property type="evidence" value="ECO:0007669"/>
    <property type="project" value="UniProtKB-ARBA"/>
</dbReference>
<dbReference type="InterPro" id="IPR036412">
    <property type="entry name" value="HAD-like_sf"/>
</dbReference>
<dbReference type="GO" id="GO:0015031">
    <property type="term" value="P:protein transport"/>
    <property type="evidence" value="ECO:0007669"/>
    <property type="project" value="UniProtKB-KW"/>
</dbReference>
<dbReference type="Gene3D" id="3.40.50.1000">
    <property type="entry name" value="HAD superfamily/HAD-like"/>
    <property type="match status" value="1"/>
</dbReference>
<comment type="subunit">
    <text evidence="1">Component of the TIM23 complex.</text>
</comment>
<reference evidence="3" key="3">
    <citation type="submission" date="2025-09" db="UniProtKB">
        <authorList>
            <consortium name="Ensembl"/>
        </authorList>
    </citation>
    <scope>IDENTIFICATION</scope>
</reference>
<feature type="domain" description="FCP1 homology" evidence="2">
    <location>
        <begin position="1"/>
        <end position="80"/>
    </location>
</feature>
<keyword evidence="1" id="KW-0811">Translocation</keyword>
<dbReference type="PANTHER" id="PTHR12210">
    <property type="entry name" value="DULLARD PROTEIN PHOSPHATASE"/>
    <property type="match status" value="1"/>
</dbReference>
<reference evidence="3" key="2">
    <citation type="submission" date="2025-08" db="UniProtKB">
        <authorList>
            <consortium name="Ensembl"/>
        </authorList>
    </citation>
    <scope>IDENTIFICATION</scope>
</reference>
<evidence type="ECO:0000313" key="4">
    <source>
        <dbReference type="Proteomes" id="UP000694411"/>
    </source>
</evidence>
<dbReference type="AlphaFoldDB" id="A0A8D2G9E2"/>
<evidence type="ECO:0000313" key="3">
    <source>
        <dbReference type="Ensembl" id="ENSTGEP00000033586.1"/>
    </source>
</evidence>